<dbReference type="Pfam" id="PF00082">
    <property type="entry name" value="Peptidase_S8"/>
    <property type="match status" value="1"/>
</dbReference>
<keyword evidence="2 5" id="KW-0645">Protease</keyword>
<evidence type="ECO:0000313" key="10">
    <source>
        <dbReference type="EMBL" id="MXQ64800.1"/>
    </source>
</evidence>
<organism evidence="10 11">
    <name type="scientific">Actinomadura rayongensis</name>
    <dbReference type="NCBI Taxonomy" id="1429076"/>
    <lineage>
        <taxon>Bacteria</taxon>
        <taxon>Bacillati</taxon>
        <taxon>Actinomycetota</taxon>
        <taxon>Actinomycetes</taxon>
        <taxon>Streptosporangiales</taxon>
        <taxon>Thermomonosporaceae</taxon>
        <taxon>Actinomadura</taxon>
    </lineage>
</organism>
<keyword evidence="3 5" id="KW-0378">Hydrolase</keyword>
<evidence type="ECO:0000256" key="1">
    <source>
        <dbReference type="ARBA" id="ARBA00011073"/>
    </source>
</evidence>
<keyword evidence="7" id="KW-0812">Transmembrane</keyword>
<feature type="active site" description="Charge relay system" evidence="5">
    <location>
        <position position="265"/>
    </location>
</feature>
<dbReference type="Gene3D" id="3.40.50.200">
    <property type="entry name" value="Peptidase S8/S53 domain"/>
    <property type="match status" value="1"/>
</dbReference>
<keyword evidence="7" id="KW-1133">Transmembrane helix</keyword>
<evidence type="ECO:0000256" key="3">
    <source>
        <dbReference type="ARBA" id="ARBA00022801"/>
    </source>
</evidence>
<dbReference type="RefSeq" id="WP_161102975.1">
    <property type="nucleotide sequence ID" value="NZ_JBHLYI010000001.1"/>
</dbReference>
<dbReference type="InterPro" id="IPR050131">
    <property type="entry name" value="Peptidase_S8_subtilisin-like"/>
</dbReference>
<feature type="active site" description="Charge relay system" evidence="5">
    <location>
        <position position="107"/>
    </location>
</feature>
<dbReference type="GO" id="GO:0004252">
    <property type="term" value="F:serine-type endopeptidase activity"/>
    <property type="evidence" value="ECO:0007669"/>
    <property type="project" value="UniProtKB-UniRule"/>
</dbReference>
<comment type="similarity">
    <text evidence="1 5 6">Belongs to the peptidase S8 family.</text>
</comment>
<evidence type="ECO:0000313" key="11">
    <source>
        <dbReference type="Proteomes" id="UP000431901"/>
    </source>
</evidence>
<comment type="caution">
    <text evidence="10">The sequence shown here is derived from an EMBL/GenBank/DDBJ whole genome shotgun (WGS) entry which is preliminary data.</text>
</comment>
<keyword evidence="7" id="KW-0472">Membrane</keyword>
<dbReference type="PANTHER" id="PTHR43806:SF11">
    <property type="entry name" value="CEREVISIN-RELATED"/>
    <property type="match status" value="1"/>
</dbReference>
<dbReference type="PRINTS" id="PR00723">
    <property type="entry name" value="SUBTILISIN"/>
</dbReference>
<dbReference type="InterPro" id="IPR015500">
    <property type="entry name" value="Peptidase_S8_subtilisin-rel"/>
</dbReference>
<dbReference type="SUPFAM" id="SSF52743">
    <property type="entry name" value="Subtilisin-like"/>
    <property type="match status" value="1"/>
</dbReference>
<keyword evidence="11" id="KW-1185">Reference proteome</keyword>
<reference evidence="10 11" key="1">
    <citation type="submission" date="2019-12" db="EMBL/GenBank/DDBJ databases">
        <title>Nocardia macrotermitis sp. nov. and Nocardia aurantia sp. nov., isolated from the gut of the fungus growing-termite Macrotermes natalensis.</title>
        <authorList>
            <person name="Christine B."/>
            <person name="Rene B."/>
        </authorList>
    </citation>
    <scope>NUCLEOTIDE SEQUENCE [LARGE SCALE GENOMIC DNA]</scope>
    <source>
        <strain evidence="10 11">DSM 102126</strain>
    </source>
</reference>
<dbReference type="GO" id="GO:0006508">
    <property type="term" value="P:proteolysis"/>
    <property type="evidence" value="ECO:0007669"/>
    <property type="project" value="UniProtKB-KW"/>
</dbReference>
<feature type="domain" description="Peptidase S8/S53" evidence="9">
    <location>
        <begin position="67"/>
        <end position="300"/>
    </location>
</feature>
<dbReference type="InterPro" id="IPR000209">
    <property type="entry name" value="Peptidase_S8/S53_dom"/>
</dbReference>
<dbReference type="AlphaFoldDB" id="A0A6I4W7S9"/>
<gene>
    <name evidence="10" type="ORF">GQ466_12195</name>
</gene>
<dbReference type="EMBL" id="WUTW01000002">
    <property type="protein sequence ID" value="MXQ64800.1"/>
    <property type="molecule type" value="Genomic_DNA"/>
</dbReference>
<dbReference type="InterPro" id="IPR036852">
    <property type="entry name" value="Peptidase_S8/S53_dom_sf"/>
</dbReference>
<evidence type="ECO:0000256" key="2">
    <source>
        <dbReference type="ARBA" id="ARBA00022670"/>
    </source>
</evidence>
<dbReference type="PANTHER" id="PTHR43806">
    <property type="entry name" value="PEPTIDASE S8"/>
    <property type="match status" value="1"/>
</dbReference>
<dbReference type="Proteomes" id="UP000431901">
    <property type="component" value="Unassembled WGS sequence"/>
</dbReference>
<feature type="chain" id="PRO_5026090841" evidence="8">
    <location>
        <begin position="25"/>
        <end position="400"/>
    </location>
</feature>
<dbReference type="PROSITE" id="PS00138">
    <property type="entry name" value="SUBTILASE_SER"/>
    <property type="match status" value="1"/>
</dbReference>
<feature type="active site" description="Charge relay system" evidence="5">
    <location>
        <position position="76"/>
    </location>
</feature>
<proteinExistence type="inferred from homology"/>
<evidence type="ECO:0000256" key="6">
    <source>
        <dbReference type="RuleBase" id="RU003355"/>
    </source>
</evidence>
<name>A0A6I4W7S9_9ACTN</name>
<feature type="transmembrane region" description="Helical" evidence="7">
    <location>
        <begin position="353"/>
        <end position="377"/>
    </location>
</feature>
<sequence>MRWTAIAVLAGCVAPLAVPPTAQAAPRAPANCSPEQGAYGKAQLQQEPAPWWLETLNVKAAHDKATGRGIVVAVVDSGVSAANPQLAGQVLPTVDVSRSGQADCVGHGTEVAALIAAKRGVTPFYGVAPDAKILPIKFAAQSSGVDSGLAAKGIEAAIAKHADVINISTQSISDDPRLRAAVKQALARNIPVVAAAGNLDREKGDVPELMYPGGYPGVITVGAVDRTGSITTFSNPKTPVTVIAPGKDIITASADGRYIAKDGTSFAAPIVAGVVALIRQAYPDLTPAQIKDRLERTADGGKGAGSGAGMVNPGEAVTAVLSSGGPSGAPAAGALAPVEMVPAKHVDPRQRNIAFAVAGGGIGLAAVVAAVGAVLPLGRRRGWRPGRVVVAEEPRTARYR</sequence>
<dbReference type="InterPro" id="IPR023828">
    <property type="entry name" value="Peptidase_S8_Ser-AS"/>
</dbReference>
<evidence type="ECO:0000256" key="8">
    <source>
        <dbReference type="SAM" id="SignalP"/>
    </source>
</evidence>
<keyword evidence="4 5" id="KW-0720">Serine protease</keyword>
<evidence type="ECO:0000256" key="5">
    <source>
        <dbReference type="PROSITE-ProRule" id="PRU01240"/>
    </source>
</evidence>
<evidence type="ECO:0000256" key="7">
    <source>
        <dbReference type="SAM" id="Phobius"/>
    </source>
</evidence>
<accession>A0A6I4W7S9</accession>
<feature type="signal peptide" evidence="8">
    <location>
        <begin position="1"/>
        <end position="24"/>
    </location>
</feature>
<dbReference type="PROSITE" id="PS00136">
    <property type="entry name" value="SUBTILASE_ASP"/>
    <property type="match status" value="1"/>
</dbReference>
<keyword evidence="8" id="KW-0732">Signal</keyword>
<dbReference type="PROSITE" id="PS51892">
    <property type="entry name" value="SUBTILASE"/>
    <property type="match status" value="1"/>
</dbReference>
<evidence type="ECO:0000256" key="4">
    <source>
        <dbReference type="ARBA" id="ARBA00022825"/>
    </source>
</evidence>
<evidence type="ECO:0000259" key="9">
    <source>
        <dbReference type="Pfam" id="PF00082"/>
    </source>
</evidence>
<dbReference type="InterPro" id="IPR023827">
    <property type="entry name" value="Peptidase_S8_Asp-AS"/>
</dbReference>
<dbReference type="OrthoDB" id="3530033at2"/>
<protein>
    <submittedName>
        <fullName evidence="10">S8 family serine peptidase</fullName>
    </submittedName>
</protein>